<gene>
    <name evidence="1" type="ORF">PLA107_031305</name>
</gene>
<evidence type="ECO:0000313" key="2">
    <source>
        <dbReference type="Proteomes" id="UP000006426"/>
    </source>
</evidence>
<reference evidence="1 2" key="1">
    <citation type="journal article" date="2011" name="PLoS Pathog.">
        <title>Dynamic evolution of pathogenicity revealed by sequencing and comparative genomics of 19 Pseudomonas syringae isolates.</title>
        <authorList>
            <person name="Baltrus D.A."/>
            <person name="Nishimura M.T."/>
            <person name="Romanchuk A."/>
            <person name="Chang J.H."/>
            <person name="Mukhtar M.S."/>
            <person name="Cherkis K."/>
            <person name="Roach J."/>
            <person name="Grant S.R."/>
            <person name="Jones C.D."/>
            <person name="Dangl J.L."/>
        </authorList>
    </citation>
    <scope>NUCLEOTIDE SEQUENCE [LARGE SCALE GENOMIC DNA]</scope>
    <source>
        <strain evidence="1 2">M301315</strain>
    </source>
</reference>
<geneLocation type="plasmid" evidence="2">
    <name>pmppla107</name>
</geneLocation>
<organism evidence="1 2">
    <name type="scientific">Pseudomonas amygdali pv. lachrymans str. M301315</name>
    <dbReference type="NCBI Taxonomy" id="629260"/>
    <lineage>
        <taxon>Bacteria</taxon>
        <taxon>Pseudomonadati</taxon>
        <taxon>Pseudomonadota</taxon>
        <taxon>Gammaproteobacteria</taxon>
        <taxon>Pseudomonadales</taxon>
        <taxon>Pseudomonadaceae</taxon>
        <taxon>Pseudomonas</taxon>
        <taxon>Pseudomonas amygdali</taxon>
    </lineage>
</organism>
<protein>
    <submittedName>
        <fullName evidence="1">Uncharacterized protein</fullName>
    </submittedName>
</protein>
<evidence type="ECO:0000313" key="1">
    <source>
        <dbReference type="EMBL" id="AXH59711.1"/>
    </source>
</evidence>
<dbReference type="AlphaFoldDB" id="A0AAD0PVV4"/>
<dbReference type="EMBL" id="CP031226">
    <property type="protein sequence ID" value="AXH59711.1"/>
    <property type="molecule type" value="Genomic_DNA"/>
</dbReference>
<sequence>MSGIAQVLAQFGHAGAKKQVISSLETDVQSLRHIWKSHIKQGLMAFDAATIERIDASTALKSLGMALAIEHPDVDVILNYIDSDKSGFRDPGRDNALDERMLAAVNRGFREARTYGFKALNHKPPFEMNERDLVKQDGDFLQHALSEYETHINRHLPVPRLYTQKSFGNCQVRSPRLYDAIFDSTICMTQQQLADLSYAMDYDALEKLAAFNDTPDSIRSIVHGQMQSFDYLTSLDARKKLLGNGEMTMTESRIRLESAFRYLGNHGGSNDVAPTLKGIKAFEFSPSFTQSGLQHTVDNILLEYAQKPVSLSDPAAPEVYREVFSALAGQGLEIDTTAIMAKERVDFCRAKDMKEQGSGLLPKILKGLGAPSNNLVKGALMAAVQTYPLPEVLKLCDQENERQMKTLYEVTGQTEFLQKLSGAARDNAFAMDMGL</sequence>
<accession>A0AAD0PVV4</accession>
<keyword evidence="1" id="KW-0614">Plasmid</keyword>
<proteinExistence type="predicted"/>
<dbReference type="RefSeq" id="WP_005742036.1">
    <property type="nucleotide sequence ID" value="NZ_CP031226.1"/>
</dbReference>
<dbReference type="Proteomes" id="UP000006426">
    <property type="component" value="Plasmid pmppla107"/>
</dbReference>
<dbReference type="GeneID" id="39474162"/>
<name>A0AAD0PVV4_PSEAV</name>